<feature type="compositionally biased region" description="Basic residues" evidence="5">
    <location>
        <begin position="87"/>
        <end position="96"/>
    </location>
</feature>
<reference evidence="7 8" key="2">
    <citation type="journal article" date="2009" name="PLoS ONE">
        <title>An integrated genetic and cytogenetic map of the cucumber genome.</title>
        <authorList>
            <person name="Ren Y."/>
            <person name="Zhang Z."/>
            <person name="Liu J."/>
            <person name="Staub J.E."/>
            <person name="Han Y."/>
            <person name="Cheng Z."/>
            <person name="Li X."/>
            <person name="Lu J."/>
            <person name="Miao H."/>
            <person name="Kang H."/>
            <person name="Xie B."/>
            <person name="Gu X."/>
            <person name="Wang X."/>
            <person name="Du Y."/>
            <person name="Jin W."/>
            <person name="Huang S."/>
        </authorList>
    </citation>
    <scope>NUCLEOTIDE SEQUENCE [LARGE SCALE GENOMIC DNA]</scope>
    <source>
        <strain evidence="8">cv. 9930</strain>
    </source>
</reference>
<dbReference type="InterPro" id="IPR036638">
    <property type="entry name" value="HLH_DNA-bd_sf"/>
</dbReference>
<evidence type="ECO:0000313" key="8">
    <source>
        <dbReference type="Proteomes" id="UP000029981"/>
    </source>
</evidence>
<dbReference type="AlphaFoldDB" id="A0A0A0KG05"/>
<evidence type="ECO:0000256" key="3">
    <source>
        <dbReference type="ARBA" id="ARBA00023163"/>
    </source>
</evidence>
<dbReference type="GO" id="GO:0046983">
    <property type="term" value="F:protein dimerization activity"/>
    <property type="evidence" value="ECO:0007669"/>
    <property type="project" value="InterPro"/>
</dbReference>
<accession>A0A0A0KG05</accession>
<dbReference type="InterPro" id="IPR024097">
    <property type="entry name" value="bHLH_ZIP_TF"/>
</dbReference>
<dbReference type="Gene3D" id="4.10.280.10">
    <property type="entry name" value="Helix-loop-helix DNA-binding domain"/>
    <property type="match status" value="1"/>
</dbReference>
<evidence type="ECO:0000313" key="7">
    <source>
        <dbReference type="EMBL" id="KGN47789.1"/>
    </source>
</evidence>
<dbReference type="EMBL" id="CM002927">
    <property type="protein sequence ID" value="KGN47789.1"/>
    <property type="molecule type" value="Genomic_DNA"/>
</dbReference>
<dbReference type="InterPro" id="IPR011598">
    <property type="entry name" value="bHLH_dom"/>
</dbReference>
<keyword evidence="3" id="KW-0804">Transcription</keyword>
<keyword evidence="4" id="KW-0539">Nucleus</keyword>
<feature type="region of interest" description="Disordered" evidence="5">
    <location>
        <begin position="86"/>
        <end position="165"/>
    </location>
</feature>
<feature type="domain" description="BHLH" evidence="6">
    <location>
        <begin position="177"/>
        <end position="227"/>
    </location>
</feature>
<name>A0A0A0KG05_CUCSA</name>
<dbReference type="PANTHER" id="PTHR12565">
    <property type="entry name" value="STEROL REGULATORY ELEMENT-BINDING PROTEIN"/>
    <property type="match status" value="1"/>
</dbReference>
<dbReference type="Proteomes" id="UP000029981">
    <property type="component" value="Chromosome 6"/>
</dbReference>
<dbReference type="STRING" id="3659.A0A0A0KG05"/>
<sequence>MDPPTLINQPSFPTTPNANPNITPFNLSEIWHFPIHGGTSVEDSGPALALRMAHLAHNLTHFGDIAIGNPEVSPTDSLPLQLQQRLPHGHGVSKKRRDSDQDSPKVSSTSNGNNANANSSAGNDSGGKRVKTAACRDDNHESKTEAEPRSGKTEQNSQPTPEQPKQDYIHVRARRGQATDSHSLAERARREKISERMKILQDLVPGCNKVIGKALVLDEIINYIQSLQRQVEFLSMKLEAVNSRIGPGIEVFPPKDYGQQTFDTTGVAFGSQATREYSRGSSPEWLHMQIGGGFERTT</sequence>
<comment type="subcellular location">
    <subcellularLocation>
        <location evidence="1">Nucleus</location>
    </subcellularLocation>
</comment>
<dbReference type="GO" id="GO:0005634">
    <property type="term" value="C:nucleus"/>
    <property type="evidence" value="ECO:0000318"/>
    <property type="project" value="GO_Central"/>
</dbReference>
<proteinExistence type="predicted"/>
<gene>
    <name evidence="7" type="ORF">Csa_6G403070</name>
</gene>
<dbReference type="KEGG" id="csv:101209222"/>
<dbReference type="Gramene" id="KGN47789">
    <property type="protein sequence ID" value="KGN47789"/>
    <property type="gene ID" value="Csa_6G403070"/>
</dbReference>
<feature type="compositionally biased region" description="Basic and acidic residues" evidence="5">
    <location>
        <begin position="134"/>
        <end position="152"/>
    </location>
</feature>
<dbReference type="SMART" id="SM00353">
    <property type="entry name" value="HLH"/>
    <property type="match status" value="1"/>
</dbReference>
<evidence type="ECO:0000256" key="4">
    <source>
        <dbReference type="ARBA" id="ARBA00023242"/>
    </source>
</evidence>
<evidence type="ECO:0000256" key="1">
    <source>
        <dbReference type="ARBA" id="ARBA00004123"/>
    </source>
</evidence>
<dbReference type="eggNOG" id="ENOG502QSEM">
    <property type="taxonomic scope" value="Eukaryota"/>
</dbReference>
<evidence type="ECO:0000259" key="6">
    <source>
        <dbReference type="PROSITE" id="PS50888"/>
    </source>
</evidence>
<dbReference type="SUPFAM" id="SSF47459">
    <property type="entry name" value="HLH, helix-loop-helix DNA-binding domain"/>
    <property type="match status" value="1"/>
</dbReference>
<dbReference type="PROSITE" id="PS50888">
    <property type="entry name" value="BHLH"/>
    <property type="match status" value="1"/>
</dbReference>
<dbReference type="OMA" id="NHAGGFQ"/>
<reference evidence="7 8" key="1">
    <citation type="journal article" date="2009" name="Nat. Genet.">
        <title>The genome of the cucumber, Cucumis sativus L.</title>
        <authorList>
            <person name="Huang S."/>
            <person name="Li R."/>
            <person name="Zhang Z."/>
            <person name="Li L."/>
            <person name="Gu X."/>
            <person name="Fan W."/>
            <person name="Lucas W.J."/>
            <person name="Wang X."/>
            <person name="Xie B."/>
            <person name="Ni P."/>
            <person name="Ren Y."/>
            <person name="Zhu H."/>
            <person name="Li J."/>
            <person name="Lin K."/>
            <person name="Jin W."/>
            <person name="Fei Z."/>
            <person name="Li G."/>
            <person name="Staub J."/>
            <person name="Kilian A."/>
            <person name="van der Vossen E.A."/>
            <person name="Wu Y."/>
            <person name="Guo J."/>
            <person name="He J."/>
            <person name="Jia Z."/>
            <person name="Ren Y."/>
            <person name="Tian G."/>
            <person name="Lu Y."/>
            <person name="Ruan J."/>
            <person name="Qian W."/>
            <person name="Wang M."/>
            <person name="Huang Q."/>
            <person name="Li B."/>
            <person name="Xuan Z."/>
            <person name="Cao J."/>
            <person name="Asan"/>
            <person name="Wu Z."/>
            <person name="Zhang J."/>
            <person name="Cai Q."/>
            <person name="Bai Y."/>
            <person name="Zhao B."/>
            <person name="Han Y."/>
            <person name="Li Y."/>
            <person name="Li X."/>
            <person name="Wang S."/>
            <person name="Shi Q."/>
            <person name="Liu S."/>
            <person name="Cho W.K."/>
            <person name="Kim J.Y."/>
            <person name="Xu Y."/>
            <person name="Heller-Uszynska K."/>
            <person name="Miao H."/>
            <person name="Cheng Z."/>
            <person name="Zhang S."/>
            <person name="Wu J."/>
            <person name="Yang Y."/>
            <person name="Kang H."/>
            <person name="Li M."/>
            <person name="Liang H."/>
            <person name="Ren X."/>
            <person name="Shi Z."/>
            <person name="Wen M."/>
            <person name="Jian M."/>
            <person name="Yang H."/>
            <person name="Zhang G."/>
            <person name="Yang Z."/>
            <person name="Chen R."/>
            <person name="Liu S."/>
            <person name="Li J."/>
            <person name="Ma L."/>
            <person name="Liu H."/>
            <person name="Zhou Y."/>
            <person name="Zhao J."/>
            <person name="Fang X."/>
            <person name="Li G."/>
            <person name="Fang L."/>
            <person name="Li Y."/>
            <person name="Liu D."/>
            <person name="Zheng H."/>
            <person name="Zhang Y."/>
            <person name="Qin N."/>
            <person name="Li Z."/>
            <person name="Yang G."/>
            <person name="Yang S."/>
            <person name="Bolund L."/>
            <person name="Kristiansen K."/>
            <person name="Zheng H."/>
            <person name="Li S."/>
            <person name="Zhang X."/>
            <person name="Yang H."/>
            <person name="Wang J."/>
            <person name="Sun R."/>
            <person name="Zhang B."/>
            <person name="Jiang S."/>
            <person name="Wang J."/>
            <person name="Du Y."/>
            <person name="Li S."/>
        </authorList>
    </citation>
    <scope>NUCLEOTIDE SEQUENCE [LARGE SCALE GENOMIC DNA]</scope>
    <source>
        <strain evidence="8">cv. 9930</strain>
    </source>
</reference>
<dbReference type="Pfam" id="PF00010">
    <property type="entry name" value="HLH"/>
    <property type="match status" value="1"/>
</dbReference>
<dbReference type="GO" id="GO:0003700">
    <property type="term" value="F:DNA-binding transcription factor activity"/>
    <property type="evidence" value="ECO:0000318"/>
    <property type="project" value="GO_Central"/>
</dbReference>
<evidence type="ECO:0000256" key="5">
    <source>
        <dbReference type="SAM" id="MobiDB-lite"/>
    </source>
</evidence>
<dbReference type="PANTHER" id="PTHR12565:SF321">
    <property type="entry name" value="TRANSCRIPTION FACTOR BHLH089"/>
    <property type="match status" value="1"/>
</dbReference>
<organism evidence="7 8">
    <name type="scientific">Cucumis sativus</name>
    <name type="common">Cucumber</name>
    <dbReference type="NCBI Taxonomy" id="3659"/>
    <lineage>
        <taxon>Eukaryota</taxon>
        <taxon>Viridiplantae</taxon>
        <taxon>Streptophyta</taxon>
        <taxon>Embryophyta</taxon>
        <taxon>Tracheophyta</taxon>
        <taxon>Spermatophyta</taxon>
        <taxon>Magnoliopsida</taxon>
        <taxon>eudicotyledons</taxon>
        <taxon>Gunneridae</taxon>
        <taxon>Pentapetalae</taxon>
        <taxon>rosids</taxon>
        <taxon>fabids</taxon>
        <taxon>Cucurbitales</taxon>
        <taxon>Cucurbitaceae</taxon>
        <taxon>Benincaseae</taxon>
        <taxon>Cucumis</taxon>
    </lineage>
</organism>
<keyword evidence="2" id="KW-0805">Transcription regulation</keyword>
<dbReference type="FunFam" id="4.10.280.10:FF:000002">
    <property type="entry name" value="Basic helix-loop-helix transcription factor"/>
    <property type="match status" value="1"/>
</dbReference>
<keyword evidence="8" id="KW-1185">Reference proteome</keyword>
<reference evidence="7 8" key="4">
    <citation type="journal article" date="2011" name="BMC Genomics">
        <title>RNA-Seq improves annotation of protein-coding genes in the cucumber genome.</title>
        <authorList>
            <person name="Li Z."/>
            <person name="Zhang Z."/>
            <person name="Yan P."/>
            <person name="Huang S."/>
            <person name="Fei Z."/>
            <person name="Lin K."/>
        </authorList>
    </citation>
    <scope>NUCLEOTIDE SEQUENCE [LARGE SCALE GENOMIC DNA]</scope>
    <source>
        <strain evidence="8">cv. 9930</strain>
    </source>
</reference>
<dbReference type="CDD" id="cd18919">
    <property type="entry name" value="bHLH_AtBPE_like"/>
    <property type="match status" value="1"/>
</dbReference>
<protein>
    <recommendedName>
        <fullName evidence="6">BHLH domain-containing protein</fullName>
    </recommendedName>
</protein>
<reference evidence="7 8" key="3">
    <citation type="journal article" date="2010" name="BMC Genomics">
        <title>Transcriptome sequencing and comparative analysis of cucumber flowers with different sex types.</title>
        <authorList>
            <person name="Guo S."/>
            <person name="Zheng Y."/>
            <person name="Joung J.G."/>
            <person name="Liu S."/>
            <person name="Zhang Z."/>
            <person name="Crasta O.R."/>
            <person name="Sobral B.W."/>
            <person name="Xu Y."/>
            <person name="Huang S."/>
            <person name="Fei Z."/>
        </authorList>
    </citation>
    <scope>NUCLEOTIDE SEQUENCE [LARGE SCALE GENOMIC DNA]</scope>
    <source>
        <strain evidence="8">cv. 9930</strain>
    </source>
</reference>
<feature type="compositionally biased region" description="Low complexity" evidence="5">
    <location>
        <begin position="107"/>
        <end position="123"/>
    </location>
</feature>
<evidence type="ECO:0000256" key="2">
    <source>
        <dbReference type="ARBA" id="ARBA00023015"/>
    </source>
</evidence>
<dbReference type="OrthoDB" id="678327at2759"/>